<dbReference type="EMBL" id="LAZR01063998">
    <property type="protein sequence ID" value="KKK58408.1"/>
    <property type="molecule type" value="Genomic_DNA"/>
</dbReference>
<gene>
    <name evidence="9" type="ORF">LCGC14_3044750</name>
</gene>
<evidence type="ECO:0000256" key="6">
    <source>
        <dbReference type="ARBA" id="ARBA00023136"/>
    </source>
</evidence>
<keyword evidence="6 7" id="KW-0472">Membrane</keyword>
<evidence type="ECO:0000256" key="5">
    <source>
        <dbReference type="ARBA" id="ARBA00022989"/>
    </source>
</evidence>
<dbReference type="GO" id="GO:0005886">
    <property type="term" value="C:plasma membrane"/>
    <property type="evidence" value="ECO:0007669"/>
    <property type="project" value="UniProtKB-SubCell"/>
</dbReference>
<name>A0A0F8WP28_9ZZZZ</name>
<evidence type="ECO:0000256" key="4">
    <source>
        <dbReference type="ARBA" id="ARBA00022692"/>
    </source>
</evidence>
<evidence type="ECO:0000256" key="2">
    <source>
        <dbReference type="ARBA" id="ARBA00022448"/>
    </source>
</evidence>
<feature type="non-terminal residue" evidence="9">
    <location>
        <position position="1"/>
    </location>
</feature>
<reference evidence="9" key="1">
    <citation type="journal article" date="2015" name="Nature">
        <title>Complex archaea that bridge the gap between prokaryotes and eukaryotes.</title>
        <authorList>
            <person name="Spang A."/>
            <person name="Saw J.H."/>
            <person name="Jorgensen S.L."/>
            <person name="Zaremba-Niedzwiedzka K."/>
            <person name="Martijn J."/>
            <person name="Lind A.E."/>
            <person name="van Eijk R."/>
            <person name="Schleper C."/>
            <person name="Guy L."/>
            <person name="Ettema T.J."/>
        </authorList>
    </citation>
    <scope>NUCLEOTIDE SEQUENCE</scope>
</reference>
<keyword evidence="3" id="KW-1003">Cell membrane</keyword>
<dbReference type="AlphaFoldDB" id="A0A0F8WP28"/>
<dbReference type="CDD" id="cd06261">
    <property type="entry name" value="TM_PBP2"/>
    <property type="match status" value="1"/>
</dbReference>
<feature type="transmembrane region" description="Helical" evidence="7">
    <location>
        <begin position="215"/>
        <end position="235"/>
    </location>
</feature>
<dbReference type="GO" id="GO:0055085">
    <property type="term" value="P:transmembrane transport"/>
    <property type="evidence" value="ECO:0007669"/>
    <property type="project" value="InterPro"/>
</dbReference>
<dbReference type="InterPro" id="IPR035906">
    <property type="entry name" value="MetI-like_sf"/>
</dbReference>
<feature type="transmembrane region" description="Helical" evidence="7">
    <location>
        <begin position="156"/>
        <end position="178"/>
    </location>
</feature>
<evidence type="ECO:0000256" key="3">
    <source>
        <dbReference type="ARBA" id="ARBA00022475"/>
    </source>
</evidence>
<evidence type="ECO:0000259" key="8">
    <source>
        <dbReference type="PROSITE" id="PS50928"/>
    </source>
</evidence>
<evidence type="ECO:0000256" key="7">
    <source>
        <dbReference type="SAM" id="Phobius"/>
    </source>
</evidence>
<dbReference type="PANTHER" id="PTHR32243:SF18">
    <property type="entry name" value="INNER MEMBRANE ABC TRANSPORTER PERMEASE PROTEIN YCJP"/>
    <property type="match status" value="1"/>
</dbReference>
<dbReference type="PROSITE" id="PS50928">
    <property type="entry name" value="ABC_TM1"/>
    <property type="match status" value="1"/>
</dbReference>
<dbReference type="InterPro" id="IPR000515">
    <property type="entry name" value="MetI-like"/>
</dbReference>
<feature type="transmembrane region" description="Helical" evidence="7">
    <location>
        <begin position="48"/>
        <end position="70"/>
    </location>
</feature>
<comment type="subcellular location">
    <subcellularLocation>
        <location evidence="1">Cell membrane</location>
        <topology evidence="1">Multi-pass membrane protein</topology>
    </subcellularLocation>
</comment>
<feature type="transmembrane region" description="Helical" evidence="7">
    <location>
        <begin position="82"/>
        <end position="106"/>
    </location>
</feature>
<comment type="caution">
    <text evidence="9">The sequence shown here is derived from an EMBL/GenBank/DDBJ whole genome shotgun (WGS) entry which is preliminary data.</text>
</comment>
<dbReference type="Gene3D" id="1.10.3720.10">
    <property type="entry name" value="MetI-like"/>
    <property type="match status" value="1"/>
</dbReference>
<organism evidence="9">
    <name type="scientific">marine sediment metagenome</name>
    <dbReference type="NCBI Taxonomy" id="412755"/>
    <lineage>
        <taxon>unclassified sequences</taxon>
        <taxon>metagenomes</taxon>
        <taxon>ecological metagenomes</taxon>
    </lineage>
</organism>
<evidence type="ECO:0000256" key="1">
    <source>
        <dbReference type="ARBA" id="ARBA00004651"/>
    </source>
</evidence>
<keyword evidence="5 7" id="KW-1133">Transmembrane helix</keyword>
<keyword evidence="4 7" id="KW-0812">Transmembrane</keyword>
<proteinExistence type="predicted"/>
<dbReference type="SUPFAM" id="SSF161098">
    <property type="entry name" value="MetI-like"/>
    <property type="match status" value="1"/>
</dbReference>
<feature type="transmembrane region" description="Helical" evidence="7">
    <location>
        <begin position="112"/>
        <end position="135"/>
    </location>
</feature>
<evidence type="ECO:0000313" key="9">
    <source>
        <dbReference type="EMBL" id="KKK58408.1"/>
    </source>
</evidence>
<dbReference type="InterPro" id="IPR050901">
    <property type="entry name" value="BP-dep_ABC_trans_perm"/>
</dbReference>
<sequence length="249" mass="27763">MLITTFKRTQDLFTLDNNPFIFNDPPTMEHLHDLFFNTLFVRYLTNTFIIGAAVVIITLVVAVPAAYSLARWAGRLGENLGIGIFLTYLVPPTLLFIPMSKVIAVLGLHETLWSLILIYPTFTIPFCTWLLLGFFKSIPRDIEEQALIDGYSRIGAMFRVVLPLSVSGILTVVVFAFTLSMHEFIYALAFISSSSMKTVSIGVPTELIGEFFEWGPLMAGALIPSIPVAILYTFFLDRFIAGFTMGAIK</sequence>
<dbReference type="PANTHER" id="PTHR32243">
    <property type="entry name" value="MALTOSE TRANSPORT SYSTEM PERMEASE-RELATED"/>
    <property type="match status" value="1"/>
</dbReference>
<dbReference type="Pfam" id="PF00528">
    <property type="entry name" value="BPD_transp_1"/>
    <property type="match status" value="1"/>
</dbReference>
<feature type="domain" description="ABC transmembrane type-1" evidence="8">
    <location>
        <begin position="44"/>
        <end position="235"/>
    </location>
</feature>
<keyword evidence="2" id="KW-0813">Transport</keyword>
<protein>
    <recommendedName>
        <fullName evidence="8">ABC transmembrane type-1 domain-containing protein</fullName>
    </recommendedName>
</protein>
<accession>A0A0F8WP28</accession>